<evidence type="ECO:0000256" key="2">
    <source>
        <dbReference type="ARBA" id="ARBA00009046"/>
    </source>
</evidence>
<dbReference type="NCBIfam" id="TIGR01587">
    <property type="entry name" value="cas3_core"/>
    <property type="match status" value="1"/>
</dbReference>
<dbReference type="PANTHER" id="PTHR47963">
    <property type="entry name" value="DEAD-BOX ATP-DEPENDENT RNA HELICASE 47, MITOCHONDRIAL"/>
    <property type="match status" value="1"/>
</dbReference>
<evidence type="ECO:0000256" key="4">
    <source>
        <dbReference type="ARBA" id="ARBA00022723"/>
    </source>
</evidence>
<dbReference type="InterPro" id="IPR006474">
    <property type="entry name" value="Helicase_Cas3_CRISPR-ass_core"/>
</dbReference>
<dbReference type="GO" id="GO:0051607">
    <property type="term" value="P:defense response to virus"/>
    <property type="evidence" value="ECO:0007669"/>
    <property type="project" value="UniProtKB-KW"/>
</dbReference>
<keyword evidence="8" id="KW-0067">ATP-binding</keyword>
<evidence type="ECO:0000256" key="8">
    <source>
        <dbReference type="ARBA" id="ARBA00022840"/>
    </source>
</evidence>
<dbReference type="GO" id="GO:0046872">
    <property type="term" value="F:metal ion binding"/>
    <property type="evidence" value="ECO:0007669"/>
    <property type="project" value="UniProtKB-KW"/>
</dbReference>
<dbReference type="GO" id="GO:0004518">
    <property type="term" value="F:nuclease activity"/>
    <property type="evidence" value="ECO:0007669"/>
    <property type="project" value="UniProtKB-KW"/>
</dbReference>
<name>A0A9X3NHZ9_9ACTN</name>
<dbReference type="GO" id="GO:0003723">
    <property type="term" value="F:RNA binding"/>
    <property type="evidence" value="ECO:0007669"/>
    <property type="project" value="TreeGrafter"/>
</dbReference>
<evidence type="ECO:0000256" key="6">
    <source>
        <dbReference type="ARBA" id="ARBA00022801"/>
    </source>
</evidence>
<comment type="similarity">
    <text evidence="1">In the N-terminal section; belongs to the CRISPR-associated nuclease Cas3-HD family.</text>
</comment>
<dbReference type="RefSeq" id="WP_270071442.1">
    <property type="nucleotide sequence ID" value="NZ_JAJAQC010000009.1"/>
</dbReference>
<feature type="domain" description="HD Cas3-type" evidence="11">
    <location>
        <begin position="23"/>
        <end position="214"/>
    </location>
</feature>
<evidence type="ECO:0000256" key="5">
    <source>
        <dbReference type="ARBA" id="ARBA00022741"/>
    </source>
</evidence>
<keyword evidence="6" id="KW-0378">Hydrolase</keyword>
<dbReference type="AlphaFoldDB" id="A0A9X3NHZ9"/>
<gene>
    <name evidence="12" type="primary">cas3</name>
    <name evidence="12" type="ORF">LG943_07415</name>
</gene>
<dbReference type="InterPro" id="IPR006483">
    <property type="entry name" value="CRISPR-assoc_Cas3_HD"/>
</dbReference>
<dbReference type="InterPro" id="IPR001650">
    <property type="entry name" value="Helicase_C-like"/>
</dbReference>
<dbReference type="EMBL" id="JAJAQC010000009">
    <property type="protein sequence ID" value="MDA0564154.1"/>
    <property type="molecule type" value="Genomic_DNA"/>
</dbReference>
<dbReference type="InterPro" id="IPR038257">
    <property type="entry name" value="CRISPR-assoc_Cas3_HD_sf"/>
</dbReference>
<dbReference type="PROSITE" id="PS51192">
    <property type="entry name" value="HELICASE_ATP_BIND_1"/>
    <property type="match status" value="1"/>
</dbReference>
<dbReference type="Gene3D" id="1.10.3210.30">
    <property type="match status" value="1"/>
</dbReference>
<keyword evidence="9" id="KW-0051">Antiviral defense</keyword>
<organism evidence="12 13">
    <name type="scientific">Streptomonospora mangrovi</name>
    <dbReference type="NCBI Taxonomy" id="2883123"/>
    <lineage>
        <taxon>Bacteria</taxon>
        <taxon>Bacillati</taxon>
        <taxon>Actinomycetota</taxon>
        <taxon>Actinomycetes</taxon>
        <taxon>Streptosporangiales</taxon>
        <taxon>Nocardiopsidaceae</taxon>
        <taxon>Streptomonospora</taxon>
    </lineage>
</organism>
<dbReference type="InterPro" id="IPR054712">
    <property type="entry name" value="Cas3-like_dom"/>
</dbReference>
<evidence type="ECO:0000313" key="13">
    <source>
        <dbReference type="Proteomes" id="UP001140076"/>
    </source>
</evidence>
<dbReference type="InterPro" id="IPR027417">
    <property type="entry name" value="P-loop_NTPase"/>
</dbReference>
<dbReference type="Gene3D" id="3.40.50.300">
    <property type="entry name" value="P-loop containing nucleotide triphosphate hydrolases"/>
    <property type="match status" value="2"/>
</dbReference>
<dbReference type="SUPFAM" id="SSF109604">
    <property type="entry name" value="HD-domain/PDEase-like"/>
    <property type="match status" value="1"/>
</dbReference>
<evidence type="ECO:0000256" key="7">
    <source>
        <dbReference type="ARBA" id="ARBA00022806"/>
    </source>
</evidence>
<feature type="domain" description="Helicase ATP-binding" evidence="10">
    <location>
        <begin position="287"/>
        <end position="488"/>
    </location>
</feature>
<reference evidence="12" key="1">
    <citation type="submission" date="2021-10" db="EMBL/GenBank/DDBJ databases">
        <title>Streptomonospora sp. nov., isolated from mangrove soil.</title>
        <authorList>
            <person name="Chen X."/>
            <person name="Ge X."/>
            <person name="Liu W."/>
        </authorList>
    </citation>
    <scope>NUCLEOTIDE SEQUENCE</scope>
    <source>
        <strain evidence="12">S1-112</strain>
    </source>
</reference>
<dbReference type="Proteomes" id="UP001140076">
    <property type="component" value="Unassembled WGS sequence"/>
</dbReference>
<evidence type="ECO:0000256" key="9">
    <source>
        <dbReference type="ARBA" id="ARBA00023118"/>
    </source>
</evidence>
<evidence type="ECO:0000313" key="12">
    <source>
        <dbReference type="EMBL" id="MDA0564154.1"/>
    </source>
</evidence>
<dbReference type="GO" id="GO:0005524">
    <property type="term" value="F:ATP binding"/>
    <property type="evidence" value="ECO:0007669"/>
    <property type="project" value="UniProtKB-KW"/>
</dbReference>
<dbReference type="CDD" id="cd09641">
    <property type="entry name" value="Cas3''_I"/>
    <property type="match status" value="1"/>
</dbReference>
<keyword evidence="4" id="KW-0479">Metal-binding</keyword>
<accession>A0A9X3NHZ9</accession>
<comment type="similarity">
    <text evidence="2">In the central section; belongs to the CRISPR-associated helicase Cas3 family.</text>
</comment>
<dbReference type="PANTHER" id="PTHR47963:SF9">
    <property type="entry name" value="CRISPR-ASSOCIATED ENDONUCLEASE_HELICASE CAS3"/>
    <property type="match status" value="1"/>
</dbReference>
<protein>
    <submittedName>
        <fullName evidence="12">CRISPR-associated helicase Cas3</fullName>
    </submittedName>
</protein>
<dbReference type="InterPro" id="IPR014001">
    <property type="entry name" value="Helicase_ATP-bd"/>
</dbReference>
<dbReference type="InterPro" id="IPR050547">
    <property type="entry name" value="DEAD_box_RNA_helicases"/>
</dbReference>
<dbReference type="SMART" id="SM00487">
    <property type="entry name" value="DEXDc"/>
    <property type="match status" value="1"/>
</dbReference>
<evidence type="ECO:0000259" key="10">
    <source>
        <dbReference type="PROSITE" id="PS51192"/>
    </source>
</evidence>
<evidence type="ECO:0000256" key="3">
    <source>
        <dbReference type="ARBA" id="ARBA00022722"/>
    </source>
</evidence>
<dbReference type="Pfam" id="PF18019">
    <property type="entry name" value="Cas3_HD"/>
    <property type="match status" value="1"/>
</dbReference>
<dbReference type="Pfam" id="PF22590">
    <property type="entry name" value="Cas3-like_C_2"/>
    <property type="match status" value="1"/>
</dbReference>
<dbReference type="GO" id="GO:0016787">
    <property type="term" value="F:hydrolase activity"/>
    <property type="evidence" value="ECO:0007669"/>
    <property type="project" value="UniProtKB-KW"/>
</dbReference>
<dbReference type="CDD" id="cd17930">
    <property type="entry name" value="DEXHc_cas3"/>
    <property type="match status" value="1"/>
</dbReference>
<dbReference type="SUPFAM" id="SSF52540">
    <property type="entry name" value="P-loop containing nucleoside triphosphate hydrolases"/>
    <property type="match status" value="1"/>
</dbReference>
<sequence length="929" mass="99970">MGATRNTGQSAVDLRIWGKARGLGDDRYPVVCHLLDAAAVMRVLWRDSVSPGLRAAVSADLGVSEPEAGRLLELWAGLHDIGKITPSFQQQVAVPAGYPLTNVDQGLPHDVAGGRWLASALREAGYPDERRKRVAKLVAQVVGGHHGCFHEPHPAAVHAENRAGLGLGEGPWDEQREAAFAALRVIVEAPDPPPAMSPHTAAVVCGLVILADWLVSQIPYIKQRLPDVPASGDIPRLRTFFEGSLLQAPGLLADAGLGRLRLRPGGFSEEFPFAPNALQSSVTERLPSLATGPGLLMIAAPMGMGKTETAFHAARVMGEAAGTSGTFVALPTTATADQMYSRFADYLARRSDHPAPLTLLHSMAWLSPVYTLLDGSTGTGGESTDDIASHDLAARVAATEWLRGAKRGLLAQAAVGTVDQALLAVLPLRHNTVRMSALAQKTVVIDEVHAFDPYMRDLLCVLLRWLGRLGAPVVLLSATLPRHVARELCAAYLGGGADALGRASELELPYPGWAYVQRDMAASVTTSVPVADRERRSLAVTLAPVAIAKGGEVDRMPRLQAELAALLSHGGCAAVICTTVDHAQATYRALRDWFAQERAHGRPAPELRLLHSRFPARQRERITEEVIAAYGKGGDRSTPSVLVATQVIEQSLDVDFDLIITDLAPFELLLQRAGRGHRHPVNDAARPAWARTPRMVVLTAPGGDTPRVPQVWRYVYPHAALVRAQRLLERRGQEPIVIPDDVQGLVDAANPGERLGAADPLLEGYETAELESLAAVMVKRQSANLAAIDTPEKLKRLHRLTARDLSEDVAGTRFDADSQRVLPCFVDAEGTYRLGGFDGEELPRPTGEGRLTRDQRAAVMHHTVPVRGSLLTDRSPALDPPEEWSTDPLLGRLVLLPHTAGADGGVRGPAIGDRLFTLDPEEGLLIRRR</sequence>
<keyword evidence="3" id="KW-0540">Nuclease</keyword>
<comment type="caution">
    <text evidence="12">The sequence shown here is derived from an EMBL/GenBank/DDBJ whole genome shotgun (WGS) entry which is preliminary data.</text>
</comment>
<dbReference type="NCBIfam" id="TIGR01596">
    <property type="entry name" value="cas3_HD"/>
    <property type="match status" value="1"/>
</dbReference>
<keyword evidence="13" id="KW-1185">Reference proteome</keyword>
<proteinExistence type="inferred from homology"/>
<evidence type="ECO:0000259" key="11">
    <source>
        <dbReference type="PROSITE" id="PS51643"/>
    </source>
</evidence>
<dbReference type="GO" id="GO:0003724">
    <property type="term" value="F:RNA helicase activity"/>
    <property type="evidence" value="ECO:0007669"/>
    <property type="project" value="TreeGrafter"/>
</dbReference>
<keyword evidence="5" id="KW-0547">Nucleotide-binding</keyword>
<keyword evidence="7" id="KW-0347">Helicase</keyword>
<evidence type="ECO:0000256" key="1">
    <source>
        <dbReference type="ARBA" id="ARBA00006847"/>
    </source>
</evidence>
<dbReference type="SMART" id="SM00490">
    <property type="entry name" value="HELICc"/>
    <property type="match status" value="1"/>
</dbReference>
<dbReference type="PROSITE" id="PS51643">
    <property type="entry name" value="HD_CAS3"/>
    <property type="match status" value="1"/>
</dbReference>